<dbReference type="EMBL" id="LNYN01000029">
    <property type="protein sequence ID" value="KTD32367.1"/>
    <property type="molecule type" value="Genomic_DNA"/>
</dbReference>
<feature type="signal peptide" evidence="2">
    <location>
        <begin position="1"/>
        <end position="24"/>
    </location>
</feature>
<gene>
    <name evidence="3" type="ORF">Lmor_2305</name>
    <name evidence="4" type="ORF">NCTC12239_01394</name>
</gene>
<evidence type="ECO:0000313" key="4">
    <source>
        <dbReference type="EMBL" id="STX62462.1"/>
    </source>
</evidence>
<accession>A0A378JYA0</accession>
<dbReference type="RefSeq" id="WP_028383028.1">
    <property type="nucleotide sequence ID" value="NZ_CAAAJG010000003.1"/>
</dbReference>
<keyword evidence="2" id="KW-0732">Signal</keyword>
<organism evidence="4 6">
    <name type="scientific">Legionella moravica</name>
    <dbReference type="NCBI Taxonomy" id="39962"/>
    <lineage>
        <taxon>Bacteria</taxon>
        <taxon>Pseudomonadati</taxon>
        <taxon>Pseudomonadota</taxon>
        <taxon>Gammaproteobacteria</taxon>
        <taxon>Legionellales</taxon>
        <taxon>Legionellaceae</taxon>
        <taxon>Legionella</taxon>
    </lineage>
</organism>
<proteinExistence type="predicted"/>
<dbReference type="PROSITE" id="PS51257">
    <property type="entry name" value="PROKAR_LIPOPROTEIN"/>
    <property type="match status" value="1"/>
</dbReference>
<feature type="compositionally biased region" description="Polar residues" evidence="1">
    <location>
        <begin position="51"/>
        <end position="64"/>
    </location>
</feature>
<protein>
    <submittedName>
        <fullName evidence="4">Uncharacterized protein</fullName>
    </submittedName>
</protein>
<evidence type="ECO:0000313" key="3">
    <source>
        <dbReference type="EMBL" id="KTD32367.1"/>
    </source>
</evidence>
<feature type="region of interest" description="Disordered" evidence="1">
    <location>
        <begin position="21"/>
        <end position="64"/>
    </location>
</feature>
<dbReference type="AlphaFoldDB" id="A0A378JYA0"/>
<dbReference type="Proteomes" id="UP000254040">
    <property type="component" value="Unassembled WGS sequence"/>
</dbReference>
<evidence type="ECO:0000256" key="2">
    <source>
        <dbReference type="SAM" id="SignalP"/>
    </source>
</evidence>
<name>A0A378JYA0_9GAMM</name>
<reference evidence="4 6" key="2">
    <citation type="submission" date="2018-06" db="EMBL/GenBank/DDBJ databases">
        <authorList>
            <consortium name="Pathogen Informatics"/>
            <person name="Doyle S."/>
        </authorList>
    </citation>
    <scope>NUCLEOTIDE SEQUENCE [LARGE SCALE GENOMIC DNA]</scope>
    <source>
        <strain evidence="4 6">NCTC12239</strain>
    </source>
</reference>
<evidence type="ECO:0000313" key="5">
    <source>
        <dbReference type="Proteomes" id="UP000054985"/>
    </source>
</evidence>
<dbReference type="EMBL" id="UGOG01000001">
    <property type="protein sequence ID" value="STX62462.1"/>
    <property type="molecule type" value="Genomic_DNA"/>
</dbReference>
<evidence type="ECO:0000256" key="1">
    <source>
        <dbReference type="SAM" id="MobiDB-lite"/>
    </source>
</evidence>
<reference evidence="3 5" key="1">
    <citation type="submission" date="2015-11" db="EMBL/GenBank/DDBJ databases">
        <title>Genomic analysis of 38 Legionella species identifies large and diverse effector repertoires.</title>
        <authorList>
            <person name="Burstein D."/>
            <person name="Amaro F."/>
            <person name="Zusman T."/>
            <person name="Lifshitz Z."/>
            <person name="Cohen O."/>
            <person name="Gilbert J.A."/>
            <person name="Pupko T."/>
            <person name="Shuman H.A."/>
            <person name="Segal G."/>
        </authorList>
    </citation>
    <scope>NUCLEOTIDE SEQUENCE [LARGE SCALE GENOMIC DNA]</scope>
    <source>
        <strain evidence="3 5">ATCC 43877</strain>
    </source>
</reference>
<evidence type="ECO:0000313" key="6">
    <source>
        <dbReference type="Proteomes" id="UP000254040"/>
    </source>
</evidence>
<dbReference type="Proteomes" id="UP000054985">
    <property type="component" value="Unassembled WGS sequence"/>
</dbReference>
<keyword evidence="5" id="KW-1185">Reference proteome</keyword>
<dbReference type="STRING" id="39962.Lmor_2305"/>
<sequence length="64" mass="6445">MNRLAMIAATGFLAVLLTACGDNGASKPTDGKTDTTVDQTQTKGDDAGKTDTGTAQPATEGQSQ</sequence>
<feature type="chain" id="PRO_5016715226" evidence="2">
    <location>
        <begin position="25"/>
        <end position="64"/>
    </location>
</feature>